<dbReference type="HOGENOM" id="CLU_001832_5_6_6"/>
<evidence type="ECO:0000256" key="4">
    <source>
        <dbReference type="ARBA" id="ARBA00022840"/>
    </source>
</evidence>
<keyword evidence="8" id="KW-1185">Reference proteome</keyword>
<reference evidence="8" key="1">
    <citation type="submission" date="2006-12" db="EMBL/GenBank/DDBJ databases">
        <title>Complete sequence of Halorhodospira halophila SL1.</title>
        <authorList>
            <consortium name="US DOE Joint Genome Institute"/>
            <person name="Copeland A."/>
            <person name="Lucas S."/>
            <person name="Lapidus A."/>
            <person name="Barry K."/>
            <person name="Detter J.C."/>
            <person name="Glavina del Rio T."/>
            <person name="Hammon N."/>
            <person name="Israni S."/>
            <person name="Dalin E."/>
            <person name="Tice H."/>
            <person name="Pitluck S."/>
            <person name="Saunders E."/>
            <person name="Brettin T."/>
            <person name="Bruce D."/>
            <person name="Han C."/>
            <person name="Tapia R."/>
            <person name="Schmutz J."/>
            <person name="Larimer F."/>
            <person name="Land M."/>
            <person name="Hauser L."/>
            <person name="Kyrpides N."/>
            <person name="Mikhailova N."/>
            <person name="Hoff W."/>
            <person name="Richardson P."/>
        </authorList>
    </citation>
    <scope>NUCLEOTIDE SEQUENCE [LARGE SCALE GENOMIC DNA]</scope>
    <source>
        <strain evidence="8">DSM 244 / SL1</strain>
    </source>
</reference>
<feature type="domain" description="Helicase C-terminal" evidence="6">
    <location>
        <begin position="195"/>
        <end position="359"/>
    </location>
</feature>
<evidence type="ECO:0000313" key="8">
    <source>
        <dbReference type="Proteomes" id="UP000000647"/>
    </source>
</evidence>
<dbReference type="Gene3D" id="1.20.120.1080">
    <property type="match status" value="1"/>
</dbReference>
<dbReference type="InterPro" id="IPR007502">
    <property type="entry name" value="Helicase-assoc_dom"/>
</dbReference>
<evidence type="ECO:0000256" key="1">
    <source>
        <dbReference type="ARBA" id="ARBA00022741"/>
    </source>
</evidence>
<evidence type="ECO:0000259" key="5">
    <source>
        <dbReference type="PROSITE" id="PS51192"/>
    </source>
</evidence>
<reference evidence="7 8" key="2">
    <citation type="journal article" date="2013" name="Stand. Genomic Sci.">
        <title>Complete genome sequence of Halorhodospira halophila SL1.</title>
        <authorList>
            <person name="Challacombe J.F."/>
            <person name="Majid S."/>
            <person name="Deole R."/>
            <person name="Brettin T.S."/>
            <person name="Bruce D."/>
            <person name="Delano S.F."/>
            <person name="Detter J.C."/>
            <person name="Gleasner C.D."/>
            <person name="Han C.S."/>
            <person name="Misra M."/>
            <person name="Reitenga K.G."/>
            <person name="Mikhailova N."/>
            <person name="Woyke T."/>
            <person name="Pitluck S."/>
            <person name="Nolan M."/>
            <person name="Land M.L."/>
            <person name="Saunders E."/>
            <person name="Tapia R."/>
            <person name="Lapidus A."/>
            <person name="Ivanova N."/>
            <person name="Hoff W.D."/>
        </authorList>
    </citation>
    <scope>NUCLEOTIDE SEQUENCE [LARGE SCALE GENOMIC DNA]</scope>
    <source>
        <strain evidence="8">DSM 244 / SL1</strain>
    </source>
</reference>
<dbReference type="InterPro" id="IPR014001">
    <property type="entry name" value="Helicase_ATP-bd"/>
</dbReference>
<dbReference type="SUPFAM" id="SSF52540">
    <property type="entry name" value="P-loop containing nucleoside triphosphate hydrolases"/>
    <property type="match status" value="1"/>
</dbReference>
<organism evidence="7 8">
    <name type="scientific">Halorhodospira halophila (strain DSM 244 / SL1)</name>
    <name type="common">Ectothiorhodospira halophila (strain DSM 244 / SL1)</name>
    <dbReference type="NCBI Taxonomy" id="349124"/>
    <lineage>
        <taxon>Bacteria</taxon>
        <taxon>Pseudomonadati</taxon>
        <taxon>Pseudomonadota</taxon>
        <taxon>Gammaproteobacteria</taxon>
        <taxon>Chromatiales</taxon>
        <taxon>Ectothiorhodospiraceae</taxon>
        <taxon>Halorhodospira</taxon>
    </lineage>
</organism>
<dbReference type="GO" id="GO:0016787">
    <property type="term" value="F:hydrolase activity"/>
    <property type="evidence" value="ECO:0007669"/>
    <property type="project" value="UniProtKB-KW"/>
</dbReference>
<evidence type="ECO:0000313" key="7">
    <source>
        <dbReference type="EMBL" id="ABM62109.1"/>
    </source>
</evidence>
<feature type="domain" description="Helicase ATP-binding" evidence="5">
    <location>
        <begin position="19"/>
        <end position="173"/>
    </location>
</feature>
<dbReference type="AlphaFoldDB" id="A1WWP7"/>
<dbReference type="eggNOG" id="COG1643">
    <property type="taxonomic scope" value="Bacteria"/>
</dbReference>
<keyword evidence="3 7" id="KW-0347">Helicase</keyword>
<dbReference type="GO" id="GO:0005524">
    <property type="term" value="F:ATP binding"/>
    <property type="evidence" value="ECO:0007669"/>
    <property type="project" value="UniProtKB-KW"/>
</dbReference>
<dbReference type="Gene3D" id="3.40.50.300">
    <property type="entry name" value="P-loop containing nucleotide triphosphate hydrolases"/>
    <property type="match status" value="2"/>
</dbReference>
<dbReference type="Pfam" id="PF00271">
    <property type="entry name" value="Helicase_C"/>
    <property type="match status" value="1"/>
</dbReference>
<dbReference type="CDD" id="cd18791">
    <property type="entry name" value="SF2_C_RHA"/>
    <property type="match status" value="1"/>
</dbReference>
<dbReference type="Proteomes" id="UP000000647">
    <property type="component" value="Chromosome"/>
</dbReference>
<dbReference type="Pfam" id="PF00270">
    <property type="entry name" value="DEAD"/>
    <property type="match status" value="1"/>
</dbReference>
<dbReference type="GO" id="GO:0004386">
    <property type="term" value="F:helicase activity"/>
    <property type="evidence" value="ECO:0007669"/>
    <property type="project" value="UniProtKB-KW"/>
</dbReference>
<keyword evidence="2" id="KW-0378">Hydrolase</keyword>
<dbReference type="PANTHER" id="PTHR43519:SF1">
    <property type="entry name" value="ATP-DEPENDENT RNA HELICASE HRPB"/>
    <property type="match status" value="1"/>
</dbReference>
<dbReference type="EMBL" id="CP000544">
    <property type="protein sequence ID" value="ABM62109.1"/>
    <property type="molecule type" value="Genomic_DNA"/>
</dbReference>
<dbReference type="SMART" id="SM00847">
    <property type="entry name" value="HA2"/>
    <property type="match status" value="1"/>
</dbReference>
<dbReference type="SMART" id="SM00487">
    <property type="entry name" value="DEXDc"/>
    <property type="match status" value="1"/>
</dbReference>
<proteinExistence type="predicted"/>
<dbReference type="PROSITE" id="PS51192">
    <property type="entry name" value="HELICASE_ATP_BIND_1"/>
    <property type="match status" value="1"/>
</dbReference>
<dbReference type="InterPro" id="IPR011545">
    <property type="entry name" value="DEAD/DEAH_box_helicase_dom"/>
</dbReference>
<dbReference type="InterPro" id="IPR001650">
    <property type="entry name" value="Helicase_C-like"/>
</dbReference>
<name>A1WWP7_HALHL</name>
<dbReference type="SMART" id="SM00490">
    <property type="entry name" value="HELICc"/>
    <property type="match status" value="1"/>
</dbReference>
<evidence type="ECO:0000256" key="2">
    <source>
        <dbReference type="ARBA" id="ARBA00022801"/>
    </source>
</evidence>
<accession>A1WWP7</accession>
<dbReference type="InterPro" id="IPR027417">
    <property type="entry name" value="P-loop_NTPase"/>
</dbReference>
<dbReference type="GO" id="GO:0003676">
    <property type="term" value="F:nucleic acid binding"/>
    <property type="evidence" value="ECO:0007669"/>
    <property type="project" value="InterPro"/>
</dbReference>
<dbReference type="PROSITE" id="PS51194">
    <property type="entry name" value="HELICASE_CTER"/>
    <property type="match status" value="1"/>
</dbReference>
<dbReference type="CDD" id="cd17917">
    <property type="entry name" value="DEXHc_RHA-like"/>
    <property type="match status" value="1"/>
</dbReference>
<dbReference type="PANTHER" id="PTHR43519">
    <property type="entry name" value="ATP-DEPENDENT RNA HELICASE HRPB"/>
    <property type="match status" value="1"/>
</dbReference>
<keyword evidence="4" id="KW-0067">ATP-binding</keyword>
<sequence>MSDERGRTALPIDSLRPDFHRALEQGHCVVAAATGSGKSTRLPVWAADAGGPVLVVQPRRVAATSLAGFVAAQCGTAAGDEVGYAVRLERRYSERTRVLFVTPGVALRWRAEGRLAGFQTVILDEFHERRWDTDLLLALLRADGGQRLVITSATLEGERLAAALDGTYLESPGRGYPVDERHCGEQPRAMPQRKDLGKRLAAVVRRALAETAGDVLAFLPGQAEIEEARRSLSGVEAEVVRLHGGVRLSEQRRALEPGSARRVVLATNIAETSLTVPGVTAVVDSGLERRTLRRNGRTVLSLQPISRASAAQRAGRAGRLQPGTCYRLWGHAAPLPEHAPPEVLREDLTELVLAAAGAGYRVAELPFVDTPREESREQAEGLLRSLGALDASGRITTRGQRLFRMPVDPELAHLVLAMPDVETGGLMADWVAGLAAGDRWLQVRGDSDECEALAGLLGQRCDARLRVAALRCERLPGVRIDTRVREEGRRLAGQLRELLDLPAWPRPVSEPMNEGVPGLDSGRMERALTAAARAMPTWLYVRRGRRRQALGNGAGDEVVLGEHAWFPEEAEAALVLGTHSVPGKGTRQTISLATALAPMPLQWVVASGACSEGISEPAWTGERLTARREWLFAGRCIGSEEVEPEGAAAREAAAELILEDQLLAPAGSRLQDDLEAWSLYVALGYAEGAVPEARAWLLEQLERLGVERGEDLTLLEPEDLRFPGVPEWQRPDFDERYPRRVQLPDLDLRIHYHVRRREVVAEKVGGIRRTDPKRWELPAWPGWRVRFQRASRVVDIR</sequence>
<evidence type="ECO:0000256" key="3">
    <source>
        <dbReference type="ARBA" id="ARBA00022806"/>
    </source>
</evidence>
<protein>
    <submittedName>
        <fullName evidence="7">Helicase domain protein</fullName>
    </submittedName>
</protein>
<dbReference type="KEGG" id="hha:Hhal_1342"/>
<dbReference type="STRING" id="349124.Hhal_1342"/>
<dbReference type="RefSeq" id="WP_011814131.1">
    <property type="nucleotide sequence ID" value="NC_008789.1"/>
</dbReference>
<gene>
    <name evidence="7" type="ordered locus">Hhal_1342</name>
</gene>
<keyword evidence="1" id="KW-0547">Nucleotide-binding</keyword>
<evidence type="ECO:0000259" key="6">
    <source>
        <dbReference type="PROSITE" id="PS51194"/>
    </source>
</evidence>